<dbReference type="AlphaFoldDB" id="A0AAJ5C222"/>
<gene>
    <name evidence="2" type="ORF">SAMEA4412673_03793</name>
</gene>
<feature type="region of interest" description="Disordered" evidence="1">
    <location>
        <begin position="52"/>
        <end position="78"/>
    </location>
</feature>
<organism evidence="2 3">
    <name type="scientific">Sphingobacterium mizutaii</name>
    <dbReference type="NCBI Taxonomy" id="1010"/>
    <lineage>
        <taxon>Bacteria</taxon>
        <taxon>Pseudomonadati</taxon>
        <taxon>Bacteroidota</taxon>
        <taxon>Sphingobacteriia</taxon>
        <taxon>Sphingobacteriales</taxon>
        <taxon>Sphingobacteriaceae</taxon>
        <taxon>Sphingobacterium</taxon>
    </lineage>
</organism>
<name>A0AAJ5C222_9SPHI</name>
<evidence type="ECO:0000313" key="2">
    <source>
        <dbReference type="EMBL" id="SNV62366.1"/>
    </source>
</evidence>
<dbReference type="EMBL" id="LT906468">
    <property type="protein sequence ID" value="SNV62366.1"/>
    <property type="molecule type" value="Genomic_DNA"/>
</dbReference>
<dbReference type="Proteomes" id="UP000215355">
    <property type="component" value="Chromosome 1"/>
</dbReference>
<protein>
    <submittedName>
        <fullName evidence="2">Uncharacterized protein</fullName>
    </submittedName>
</protein>
<proteinExistence type="predicted"/>
<sequence>MVNSAHSTCPAGKSWCAEIQVTGGRTCTDFPNAVWSTFPPARILMAPSGAHIRRGHHEHPLNRGTGQLGKSEPGGKST</sequence>
<accession>A0AAJ5C222</accession>
<reference evidence="2 3" key="1">
    <citation type="submission" date="2017-06" db="EMBL/GenBank/DDBJ databases">
        <authorList>
            <consortium name="Pathogen Informatics"/>
        </authorList>
    </citation>
    <scope>NUCLEOTIDE SEQUENCE [LARGE SCALE GENOMIC DNA]</scope>
    <source>
        <strain evidence="2 3">NCTC12149</strain>
    </source>
</reference>
<evidence type="ECO:0000313" key="3">
    <source>
        <dbReference type="Proteomes" id="UP000215355"/>
    </source>
</evidence>
<evidence type="ECO:0000256" key="1">
    <source>
        <dbReference type="SAM" id="MobiDB-lite"/>
    </source>
</evidence>
<dbReference type="KEGG" id="smiz:4412673_03793"/>